<proteinExistence type="predicted"/>
<dbReference type="AlphaFoldDB" id="C8PI29"/>
<dbReference type="Proteomes" id="UP000005709">
    <property type="component" value="Unassembled WGS sequence"/>
</dbReference>
<evidence type="ECO:0000313" key="1">
    <source>
        <dbReference type="EMBL" id="EEV17419.1"/>
    </source>
</evidence>
<comment type="caution">
    <text evidence="1">The sequence shown here is derived from an EMBL/GenBank/DDBJ whole genome shotgun (WGS) entry which is preliminary data.</text>
</comment>
<gene>
    <name evidence="1" type="ORF">CAMGR0001_0010</name>
</gene>
<dbReference type="EMBL" id="ACYG01000025">
    <property type="protein sequence ID" value="EEV17419.1"/>
    <property type="molecule type" value="Genomic_DNA"/>
</dbReference>
<protein>
    <submittedName>
        <fullName evidence="1">Uncharacterized protein</fullName>
    </submittedName>
</protein>
<reference evidence="1 2" key="1">
    <citation type="submission" date="2009-07" db="EMBL/GenBank/DDBJ databases">
        <authorList>
            <person name="Madupu R."/>
            <person name="Sebastian Y."/>
            <person name="Durkin A.S."/>
            <person name="Torralba M."/>
            <person name="Methe B."/>
            <person name="Sutton G.G."/>
            <person name="Strausberg R.L."/>
            <person name="Nelson K.E."/>
        </authorList>
    </citation>
    <scope>NUCLEOTIDE SEQUENCE [LARGE SCALE GENOMIC DNA]</scope>
    <source>
        <strain evidence="1 2">RM3268</strain>
    </source>
</reference>
<accession>C8PI29</accession>
<organism evidence="1 2">
    <name type="scientific">Campylobacter gracilis RM3268</name>
    <dbReference type="NCBI Taxonomy" id="553220"/>
    <lineage>
        <taxon>Bacteria</taxon>
        <taxon>Pseudomonadati</taxon>
        <taxon>Campylobacterota</taxon>
        <taxon>Epsilonproteobacteria</taxon>
        <taxon>Campylobacterales</taxon>
        <taxon>Campylobacteraceae</taxon>
        <taxon>Campylobacter</taxon>
    </lineage>
</organism>
<keyword evidence="2" id="KW-1185">Reference proteome</keyword>
<sequence length="50" mass="5797">MRQCVYKFVKNHLASRNLAPIIAFYSAQRLNAAKFIKFCLPAAHKKRNFA</sequence>
<name>C8PI29_9BACT</name>
<evidence type="ECO:0000313" key="2">
    <source>
        <dbReference type="Proteomes" id="UP000005709"/>
    </source>
</evidence>